<dbReference type="EMBL" id="JACHXY010000003">
    <property type="protein sequence ID" value="MBB3158755.1"/>
    <property type="molecule type" value="Genomic_DNA"/>
</dbReference>
<sequence>MSTPGVPNGPVFAAPHVAPPVGTLLAPPPSRRRSRPLGIWALLLSIAATVLAPAVGGFAAFRTARGAGPGLETLTSSTLEWRVLSPVRDVVLVGEVSFWAGTVVGVTALVLGIVATAVGSGRGAGITAIVLSVLGPLVFGGLVAVGLVAGLATMSGGLTPV</sequence>
<dbReference type="AlphaFoldDB" id="A0A7W5GGD9"/>
<evidence type="ECO:0000313" key="3">
    <source>
        <dbReference type="Proteomes" id="UP000543579"/>
    </source>
</evidence>
<feature type="transmembrane region" description="Helical" evidence="1">
    <location>
        <begin position="96"/>
        <end position="119"/>
    </location>
</feature>
<comment type="caution">
    <text evidence="2">The sequence shown here is derived from an EMBL/GenBank/DDBJ whole genome shotgun (WGS) entry which is preliminary data.</text>
</comment>
<dbReference type="RefSeq" id="WP_183420178.1">
    <property type="nucleotide sequence ID" value="NZ_JACHXY010000003.1"/>
</dbReference>
<keyword evidence="1" id="KW-1133">Transmembrane helix</keyword>
<dbReference type="Proteomes" id="UP000543579">
    <property type="component" value="Unassembled WGS sequence"/>
</dbReference>
<evidence type="ECO:0000313" key="2">
    <source>
        <dbReference type="EMBL" id="MBB3158755.1"/>
    </source>
</evidence>
<keyword evidence="2" id="KW-0449">Lipoprotein</keyword>
<gene>
    <name evidence="2" type="ORF">FHS07_002473</name>
</gene>
<keyword evidence="1" id="KW-0812">Transmembrane</keyword>
<reference evidence="2 3" key="1">
    <citation type="submission" date="2020-08" db="EMBL/GenBank/DDBJ databases">
        <title>Genomic Encyclopedia of Type Strains, Phase III (KMG-III): the genomes of soil and plant-associated and newly described type strains.</title>
        <authorList>
            <person name="Whitman W."/>
        </authorList>
    </citation>
    <scope>NUCLEOTIDE SEQUENCE [LARGE SCALE GENOMIC DNA]</scope>
    <source>
        <strain evidence="2 3">CECT 8356</strain>
    </source>
</reference>
<organism evidence="2 3">
    <name type="scientific">Microbacterium proteolyticum</name>
    <dbReference type="NCBI Taxonomy" id="1572644"/>
    <lineage>
        <taxon>Bacteria</taxon>
        <taxon>Bacillati</taxon>
        <taxon>Actinomycetota</taxon>
        <taxon>Actinomycetes</taxon>
        <taxon>Micrococcales</taxon>
        <taxon>Microbacteriaceae</taxon>
        <taxon>Microbacterium</taxon>
    </lineage>
</organism>
<proteinExistence type="predicted"/>
<keyword evidence="1" id="KW-0472">Membrane</keyword>
<feature type="transmembrane region" description="Helical" evidence="1">
    <location>
        <begin position="37"/>
        <end position="61"/>
    </location>
</feature>
<name>A0A7W5GGD9_9MICO</name>
<protein>
    <submittedName>
        <fullName evidence="2">Outer membrane lipoprotein SlyB</fullName>
    </submittedName>
</protein>
<evidence type="ECO:0000256" key="1">
    <source>
        <dbReference type="SAM" id="Phobius"/>
    </source>
</evidence>
<accession>A0A7W5GGD9</accession>
<feature type="transmembrane region" description="Helical" evidence="1">
    <location>
        <begin position="126"/>
        <end position="152"/>
    </location>
</feature>